<dbReference type="PANTHER" id="PTHR43214">
    <property type="entry name" value="TWO-COMPONENT RESPONSE REGULATOR"/>
    <property type="match status" value="1"/>
</dbReference>
<feature type="domain" description="Response regulatory" evidence="3">
    <location>
        <begin position="13"/>
        <end position="131"/>
    </location>
</feature>
<evidence type="ECO:0000313" key="5">
    <source>
        <dbReference type="Proteomes" id="UP001140272"/>
    </source>
</evidence>
<dbReference type="SUPFAM" id="SSF52172">
    <property type="entry name" value="CheY-like"/>
    <property type="match status" value="1"/>
</dbReference>
<dbReference type="GO" id="GO:0000160">
    <property type="term" value="P:phosphorelay signal transduction system"/>
    <property type="evidence" value="ECO:0007669"/>
    <property type="project" value="InterPro"/>
</dbReference>
<dbReference type="AlphaFoldDB" id="A0A9X3BNG7"/>
<name>A0A9X3BNG7_9MYCO</name>
<evidence type="ECO:0000259" key="3">
    <source>
        <dbReference type="PROSITE" id="PS50110"/>
    </source>
</evidence>
<keyword evidence="2" id="KW-0597">Phosphoprotein</keyword>
<comment type="caution">
    <text evidence="4">The sequence shown here is derived from an EMBL/GenBank/DDBJ whole genome shotgun (WGS) entry which is preliminary data.</text>
</comment>
<dbReference type="InterPro" id="IPR036388">
    <property type="entry name" value="WH-like_DNA-bd_sf"/>
</dbReference>
<dbReference type="InterPro" id="IPR001789">
    <property type="entry name" value="Sig_transdc_resp-reg_receiver"/>
</dbReference>
<dbReference type="InterPro" id="IPR016032">
    <property type="entry name" value="Sig_transdc_resp-reg_C-effctor"/>
</dbReference>
<dbReference type="Pfam" id="PF00196">
    <property type="entry name" value="GerE"/>
    <property type="match status" value="1"/>
</dbReference>
<dbReference type="GO" id="GO:0006355">
    <property type="term" value="P:regulation of DNA-templated transcription"/>
    <property type="evidence" value="ECO:0007669"/>
    <property type="project" value="InterPro"/>
</dbReference>
<reference evidence="4" key="1">
    <citation type="submission" date="2020-07" db="EMBL/GenBank/DDBJ databases">
        <authorList>
            <person name="Pettersson B.M.F."/>
            <person name="Behra P.R.K."/>
            <person name="Ramesh M."/>
            <person name="Das S."/>
            <person name="Dasgupta S."/>
            <person name="Kirsebom L.A."/>
        </authorList>
    </citation>
    <scope>NUCLEOTIDE SEQUENCE</scope>
    <source>
        <strain evidence="4">DSM 45406</strain>
    </source>
</reference>
<gene>
    <name evidence="4" type="ORF">H7H73_07840</name>
</gene>
<organism evidence="4 5">
    <name type="scientific">Mycolicibacterium rufum</name>
    <dbReference type="NCBI Taxonomy" id="318424"/>
    <lineage>
        <taxon>Bacteria</taxon>
        <taxon>Bacillati</taxon>
        <taxon>Actinomycetota</taxon>
        <taxon>Actinomycetes</taxon>
        <taxon>Mycobacteriales</taxon>
        <taxon>Mycobacteriaceae</taxon>
        <taxon>Mycolicibacterium</taxon>
    </lineage>
</organism>
<evidence type="ECO:0000256" key="1">
    <source>
        <dbReference type="ARBA" id="ARBA00023125"/>
    </source>
</evidence>
<dbReference type="PROSITE" id="PS50110">
    <property type="entry name" value="RESPONSE_REGULATORY"/>
    <property type="match status" value="1"/>
</dbReference>
<dbReference type="InterPro" id="IPR039420">
    <property type="entry name" value="WalR-like"/>
</dbReference>
<dbReference type="Gene3D" id="3.40.50.2300">
    <property type="match status" value="1"/>
</dbReference>
<protein>
    <submittedName>
        <fullName evidence="4">Response regulator transcription factor</fullName>
    </submittedName>
</protein>
<dbReference type="InterPro" id="IPR000792">
    <property type="entry name" value="Tscrpt_reg_LuxR_C"/>
</dbReference>
<evidence type="ECO:0000313" key="4">
    <source>
        <dbReference type="EMBL" id="MCV7070392.1"/>
    </source>
</evidence>
<evidence type="ECO:0000256" key="2">
    <source>
        <dbReference type="PROSITE-ProRule" id="PRU00169"/>
    </source>
</evidence>
<dbReference type="SMART" id="SM00421">
    <property type="entry name" value="HTH_LUXR"/>
    <property type="match status" value="1"/>
</dbReference>
<dbReference type="SUPFAM" id="SSF46894">
    <property type="entry name" value="C-terminal effector domain of the bipartite response regulators"/>
    <property type="match status" value="1"/>
</dbReference>
<dbReference type="Gene3D" id="1.10.10.10">
    <property type="entry name" value="Winged helix-like DNA-binding domain superfamily/Winged helix DNA-binding domain"/>
    <property type="match status" value="1"/>
</dbReference>
<dbReference type="EMBL" id="JACKRN010000280">
    <property type="protein sequence ID" value="MCV7070392.1"/>
    <property type="molecule type" value="Genomic_DNA"/>
</dbReference>
<dbReference type="InterPro" id="IPR011006">
    <property type="entry name" value="CheY-like_superfamily"/>
</dbReference>
<accession>A0A9X3BNG7</accession>
<dbReference type="Proteomes" id="UP001140272">
    <property type="component" value="Unassembled WGS sequence"/>
</dbReference>
<reference evidence="4" key="2">
    <citation type="journal article" date="2022" name="BMC Genomics">
        <title>Comparative genome analysis of mycobacteria focusing on tRNA and non-coding RNA.</title>
        <authorList>
            <person name="Behra P.R.K."/>
            <person name="Pettersson B.M.F."/>
            <person name="Ramesh M."/>
            <person name="Das S."/>
            <person name="Dasgupta S."/>
            <person name="Kirsebom L.A."/>
        </authorList>
    </citation>
    <scope>NUCLEOTIDE SEQUENCE</scope>
    <source>
        <strain evidence="4">DSM 45406</strain>
    </source>
</reference>
<dbReference type="PANTHER" id="PTHR43214:SF43">
    <property type="entry name" value="TWO-COMPONENT RESPONSE REGULATOR"/>
    <property type="match status" value="1"/>
</dbReference>
<keyword evidence="1" id="KW-0238">DNA-binding</keyword>
<dbReference type="GO" id="GO:0003677">
    <property type="term" value="F:DNA binding"/>
    <property type="evidence" value="ECO:0007669"/>
    <property type="project" value="UniProtKB-KW"/>
</dbReference>
<feature type="modified residue" description="4-aspartylphosphate" evidence="2">
    <location>
        <position position="67"/>
    </location>
</feature>
<proteinExistence type="predicted"/>
<sequence>MVHATDTRRSAISVGVIDSNVIAHAGVKPLVAKSGNRIRIAECYGSPGQFMATDTDHAPPVDVVLFDVDVDRRGPDFESLAKIIRRGHPVVVYTELANDEVILTSLDLGAASYVIKSEACQHLIEALNSAHQQIPYVAPRMGRALLNHKRLGRPGLSQREREVLVAWFKNGSVEGVAEALLIEPSTVRTHLQRVRAKYASVGRAAPTKASLIARALQDGLLRVGDL</sequence>